<dbReference type="Proteomes" id="UP000320055">
    <property type="component" value="Unassembled WGS sequence"/>
</dbReference>
<accession>A0A563VT90</accession>
<proteinExistence type="predicted"/>
<sequence length="79" mass="9194">MKIFNKIQYFNSILGQKKPESLALQSPDYLQKLCFCQSIQLFKVVKNTEVFLVCNHFINLIQLPVISITATLQYLYYTG</sequence>
<protein>
    <submittedName>
        <fullName evidence="1">Uncharacterized protein</fullName>
    </submittedName>
</protein>
<evidence type="ECO:0000313" key="2">
    <source>
        <dbReference type="Proteomes" id="UP000320055"/>
    </source>
</evidence>
<gene>
    <name evidence="1" type="ORF">H1P_280033</name>
</gene>
<evidence type="ECO:0000313" key="1">
    <source>
        <dbReference type="EMBL" id="VEP14692.1"/>
    </source>
</evidence>
<keyword evidence="2" id="KW-1185">Reference proteome</keyword>
<name>A0A563VT90_9CYAN</name>
<dbReference type="EMBL" id="CAACVJ010000201">
    <property type="protein sequence ID" value="VEP14692.1"/>
    <property type="molecule type" value="Genomic_DNA"/>
</dbReference>
<reference evidence="1 2" key="1">
    <citation type="submission" date="2019-01" db="EMBL/GenBank/DDBJ databases">
        <authorList>
            <person name="Brito A."/>
        </authorList>
    </citation>
    <scope>NUCLEOTIDE SEQUENCE [LARGE SCALE GENOMIC DNA]</scope>
    <source>
        <strain evidence="1">1</strain>
    </source>
</reference>
<dbReference type="AlphaFoldDB" id="A0A563VT90"/>
<organism evidence="1 2">
    <name type="scientific">Hyella patelloides LEGE 07179</name>
    <dbReference type="NCBI Taxonomy" id="945734"/>
    <lineage>
        <taxon>Bacteria</taxon>
        <taxon>Bacillati</taxon>
        <taxon>Cyanobacteriota</taxon>
        <taxon>Cyanophyceae</taxon>
        <taxon>Pleurocapsales</taxon>
        <taxon>Hyellaceae</taxon>
        <taxon>Hyella</taxon>
    </lineage>
</organism>